<dbReference type="PANTHER" id="PTHR10513:SF15">
    <property type="entry name" value="NADH DEHYDROGENASE [UBIQUINONE] 1 ALPHA SUBCOMPLEX SUBUNIT 10, MITOCHONDRIAL"/>
    <property type="match status" value="1"/>
</dbReference>
<sequence>MVFLDAMFKQGYIRKECVQHYNEIKGISICEFLPPHLVIYVDSPAEEVQKKLRQSGKVRRRRGKRFCSCQAQTNNFFQPYLQNVPLEYLKSIEESYKKSFLPEIKEKAELLTYDATEVQDVDKVSSPLDPFFISFKSPPSASTLLSCR</sequence>
<evidence type="ECO:0000313" key="2">
    <source>
        <dbReference type="Proteomes" id="UP000646548"/>
    </source>
</evidence>
<dbReference type="GO" id="GO:0006120">
    <property type="term" value="P:mitochondrial electron transport, NADH to ubiquinone"/>
    <property type="evidence" value="ECO:0007669"/>
    <property type="project" value="TreeGrafter"/>
</dbReference>
<dbReference type="GO" id="GO:0005739">
    <property type="term" value="C:mitochondrion"/>
    <property type="evidence" value="ECO:0007669"/>
    <property type="project" value="GOC"/>
</dbReference>
<evidence type="ECO:0000313" key="1">
    <source>
        <dbReference type="EMBL" id="KAF6733012.1"/>
    </source>
</evidence>
<dbReference type="PANTHER" id="PTHR10513">
    <property type="entry name" value="DEOXYNUCLEOSIDE KINASE"/>
    <property type="match status" value="1"/>
</dbReference>
<comment type="caution">
    <text evidence="1">The sequence shown here is derived from an EMBL/GenBank/DDBJ whole genome shotgun (WGS) entry which is preliminary data.</text>
</comment>
<dbReference type="Gene3D" id="3.40.50.300">
    <property type="entry name" value="P-loop containing nucleotide triphosphate hydrolases"/>
    <property type="match status" value="1"/>
</dbReference>
<organism evidence="1 2">
    <name type="scientific">Oryzias melastigma</name>
    <name type="common">Marine medaka</name>
    <dbReference type="NCBI Taxonomy" id="30732"/>
    <lineage>
        <taxon>Eukaryota</taxon>
        <taxon>Metazoa</taxon>
        <taxon>Chordata</taxon>
        <taxon>Craniata</taxon>
        <taxon>Vertebrata</taxon>
        <taxon>Euteleostomi</taxon>
        <taxon>Actinopterygii</taxon>
        <taxon>Neopterygii</taxon>
        <taxon>Teleostei</taxon>
        <taxon>Neoteleostei</taxon>
        <taxon>Acanthomorphata</taxon>
        <taxon>Ovalentaria</taxon>
        <taxon>Atherinomorphae</taxon>
        <taxon>Beloniformes</taxon>
        <taxon>Adrianichthyidae</taxon>
        <taxon>Oryziinae</taxon>
        <taxon>Oryzias</taxon>
    </lineage>
</organism>
<accession>A0A834CIA7</accession>
<reference evidence="1" key="1">
    <citation type="journal article" name="BMC Genomics">
        <title>Long-read sequencing and de novo genome assembly of marine medaka (Oryzias melastigma).</title>
        <authorList>
            <person name="Liang P."/>
            <person name="Saqib H.S.A."/>
            <person name="Ni X."/>
            <person name="Shen Y."/>
        </authorList>
    </citation>
    <scope>NUCLEOTIDE SEQUENCE</scope>
    <source>
        <strain evidence="1">Bigg-433</strain>
    </source>
</reference>
<gene>
    <name evidence="1" type="ORF">FQA47_016195</name>
</gene>
<dbReference type="InterPro" id="IPR027417">
    <property type="entry name" value="P-loop_NTPase"/>
</dbReference>
<protein>
    <submittedName>
        <fullName evidence="1">NADH dehydrogenase [ubiquinone] 1 alpha subcomplex subunit 10, mitochondrial</fullName>
    </submittedName>
</protein>
<dbReference type="SUPFAM" id="SSF52540">
    <property type="entry name" value="P-loop containing nucleoside triphosphate hydrolases"/>
    <property type="match status" value="1"/>
</dbReference>
<name>A0A834CIA7_ORYME</name>
<dbReference type="Proteomes" id="UP000646548">
    <property type="component" value="Unassembled WGS sequence"/>
</dbReference>
<dbReference type="InterPro" id="IPR050566">
    <property type="entry name" value="Deoxyribonucleoside_kinase"/>
</dbReference>
<dbReference type="AlphaFoldDB" id="A0A834CIA7"/>
<dbReference type="EMBL" id="WKFB01000173">
    <property type="protein sequence ID" value="KAF6733012.1"/>
    <property type="molecule type" value="Genomic_DNA"/>
</dbReference>
<proteinExistence type="predicted"/>
<keyword evidence="1" id="KW-0830">Ubiquinone</keyword>